<dbReference type="GO" id="GO:0004081">
    <property type="term" value="F:bis(5'-nucleosyl)-tetraphosphatase (asymmetrical) activity"/>
    <property type="evidence" value="ECO:0007669"/>
    <property type="project" value="UniProtKB-ARBA"/>
</dbReference>
<evidence type="ECO:0000313" key="11">
    <source>
        <dbReference type="Proteomes" id="UP000034207"/>
    </source>
</evidence>
<dbReference type="GO" id="GO:0015966">
    <property type="term" value="P:diadenosine tetraphosphate biosynthetic process"/>
    <property type="evidence" value="ECO:0007669"/>
    <property type="project" value="UniProtKB-ARBA"/>
</dbReference>
<dbReference type="Proteomes" id="UP000034207">
    <property type="component" value="Unassembled WGS sequence"/>
</dbReference>
<evidence type="ECO:0000256" key="6">
    <source>
        <dbReference type="ARBA" id="ARBA00022840"/>
    </source>
</evidence>
<evidence type="ECO:0000256" key="1">
    <source>
        <dbReference type="ARBA" id="ARBA00008226"/>
    </source>
</evidence>
<evidence type="ECO:0000259" key="9">
    <source>
        <dbReference type="PROSITE" id="PS50862"/>
    </source>
</evidence>
<dbReference type="PATRIC" id="fig|1618345.3.peg.746"/>
<dbReference type="NCBIfam" id="TIGR00389">
    <property type="entry name" value="glyS_dimeric"/>
    <property type="match status" value="1"/>
</dbReference>
<keyword evidence="6" id="KW-0067">ATP-binding</keyword>
<gene>
    <name evidence="10" type="ORF">UT18_C0012G0005</name>
</gene>
<protein>
    <recommendedName>
        <fullName evidence="2">glycine--tRNA ligase</fullName>
        <ecNumber evidence="2">6.1.1.14</ecNumber>
    </recommendedName>
</protein>
<dbReference type="GO" id="GO:0006426">
    <property type="term" value="P:glycyl-tRNA aminoacylation"/>
    <property type="evidence" value="ECO:0007669"/>
    <property type="project" value="InterPro"/>
</dbReference>
<evidence type="ECO:0000256" key="5">
    <source>
        <dbReference type="ARBA" id="ARBA00022741"/>
    </source>
</evidence>
<dbReference type="GO" id="GO:0005524">
    <property type="term" value="F:ATP binding"/>
    <property type="evidence" value="ECO:0007669"/>
    <property type="project" value="UniProtKB-KW"/>
</dbReference>
<proteinExistence type="inferred from homology"/>
<dbReference type="PROSITE" id="PS50862">
    <property type="entry name" value="AA_TRNA_LIGASE_II"/>
    <property type="match status" value="1"/>
</dbReference>
<dbReference type="InterPro" id="IPR006195">
    <property type="entry name" value="aa-tRNA-synth_II"/>
</dbReference>
<dbReference type="EMBL" id="LBVV01000012">
    <property type="protein sequence ID" value="KKQ94153.1"/>
    <property type="molecule type" value="Genomic_DNA"/>
</dbReference>
<accession>A0A0G0LQK2</accession>
<dbReference type="Gene3D" id="3.30.930.10">
    <property type="entry name" value="Bira Bifunctional Protein, Domain 2"/>
    <property type="match status" value="1"/>
</dbReference>
<dbReference type="PRINTS" id="PR01043">
    <property type="entry name" value="TRNASYNTHGLY"/>
</dbReference>
<dbReference type="PANTHER" id="PTHR10745">
    <property type="entry name" value="GLYCYL-TRNA SYNTHETASE/DNA POLYMERASE SUBUNIT GAMMA-2"/>
    <property type="match status" value="1"/>
</dbReference>
<keyword evidence="4 10" id="KW-0436">Ligase</keyword>
<comment type="caution">
    <text evidence="10">The sequence shown here is derived from an EMBL/GenBank/DDBJ whole genome shotgun (WGS) entry which is preliminary data.</text>
</comment>
<dbReference type="InterPro" id="IPR036621">
    <property type="entry name" value="Anticodon-bd_dom_sf"/>
</dbReference>
<evidence type="ECO:0000256" key="3">
    <source>
        <dbReference type="ARBA" id="ARBA00022490"/>
    </source>
</evidence>
<keyword evidence="5" id="KW-0547">Nucleotide-binding</keyword>
<dbReference type="Gene3D" id="3.40.50.800">
    <property type="entry name" value="Anticodon-binding domain"/>
    <property type="match status" value="1"/>
</dbReference>
<comment type="similarity">
    <text evidence="1">Belongs to the class-II aminoacyl-tRNA synthetase family.</text>
</comment>
<dbReference type="InterPro" id="IPR002314">
    <property type="entry name" value="aa-tRNA-synt_IIb"/>
</dbReference>
<dbReference type="AlphaFoldDB" id="A0A0G0LQK2"/>
<dbReference type="PANTHER" id="PTHR10745:SF8">
    <property type="entry name" value="DNA POLYMERASE SUBUNIT GAMMA-2, MITOCHONDRIAL"/>
    <property type="match status" value="1"/>
</dbReference>
<dbReference type="InterPro" id="IPR033731">
    <property type="entry name" value="GlyRS-like_core"/>
</dbReference>
<keyword evidence="3" id="KW-0963">Cytoplasm</keyword>
<evidence type="ECO:0000256" key="2">
    <source>
        <dbReference type="ARBA" id="ARBA00012829"/>
    </source>
</evidence>
<dbReference type="InterPro" id="IPR045864">
    <property type="entry name" value="aa-tRNA-synth_II/BPL/LPL"/>
</dbReference>
<keyword evidence="8" id="KW-0030">Aminoacyl-tRNA synthetase</keyword>
<dbReference type="GO" id="GO:0070062">
    <property type="term" value="C:extracellular exosome"/>
    <property type="evidence" value="ECO:0007669"/>
    <property type="project" value="UniProtKB-ARBA"/>
</dbReference>
<evidence type="ECO:0000256" key="8">
    <source>
        <dbReference type="ARBA" id="ARBA00023146"/>
    </source>
</evidence>
<dbReference type="SUPFAM" id="SSF55681">
    <property type="entry name" value="Class II aaRS and biotin synthetases"/>
    <property type="match status" value="1"/>
</dbReference>
<evidence type="ECO:0000313" key="10">
    <source>
        <dbReference type="EMBL" id="KKQ94153.1"/>
    </source>
</evidence>
<reference evidence="10 11" key="1">
    <citation type="journal article" date="2015" name="Nature">
        <title>rRNA introns, odd ribosomes, and small enigmatic genomes across a large radiation of phyla.</title>
        <authorList>
            <person name="Brown C.T."/>
            <person name="Hug L.A."/>
            <person name="Thomas B.C."/>
            <person name="Sharon I."/>
            <person name="Castelle C.J."/>
            <person name="Singh A."/>
            <person name="Wilkins M.J."/>
            <person name="Williams K.H."/>
            <person name="Banfield J.F."/>
        </authorList>
    </citation>
    <scope>NUCLEOTIDE SEQUENCE [LARGE SCALE GENOMIC DNA]</scope>
</reference>
<dbReference type="InterPro" id="IPR004154">
    <property type="entry name" value="Anticodon-bd"/>
</dbReference>
<dbReference type="Pfam" id="PF03129">
    <property type="entry name" value="HGTP_anticodon"/>
    <property type="match status" value="1"/>
</dbReference>
<dbReference type="CDD" id="cd00774">
    <property type="entry name" value="GlyRS-like_core"/>
    <property type="match status" value="1"/>
</dbReference>
<dbReference type="GO" id="GO:0004820">
    <property type="term" value="F:glycine-tRNA ligase activity"/>
    <property type="evidence" value="ECO:0007669"/>
    <property type="project" value="UniProtKB-EC"/>
</dbReference>
<dbReference type="InterPro" id="IPR002315">
    <property type="entry name" value="tRNA-synt_gly"/>
</dbReference>
<dbReference type="CDD" id="cd00858">
    <property type="entry name" value="GlyRS_anticodon"/>
    <property type="match status" value="1"/>
</dbReference>
<dbReference type="Pfam" id="PF00587">
    <property type="entry name" value="tRNA-synt_2b"/>
    <property type="match status" value="1"/>
</dbReference>
<dbReference type="STRING" id="1618345.UT18_C0012G0005"/>
<keyword evidence="7" id="KW-0648">Protein biosynthesis</keyword>
<dbReference type="SUPFAM" id="SSF52954">
    <property type="entry name" value="Class II aaRS ABD-related"/>
    <property type="match status" value="1"/>
</dbReference>
<evidence type="ECO:0000256" key="7">
    <source>
        <dbReference type="ARBA" id="ARBA00022917"/>
    </source>
</evidence>
<dbReference type="InterPro" id="IPR027031">
    <property type="entry name" value="Gly-tRNA_synthase/POLG2"/>
</dbReference>
<dbReference type="NCBIfam" id="NF003211">
    <property type="entry name" value="PRK04173.1"/>
    <property type="match status" value="1"/>
</dbReference>
<dbReference type="EC" id="6.1.1.14" evidence="2"/>
<dbReference type="FunFam" id="3.40.50.800:FF:000002">
    <property type="entry name" value="Glycine--tRNA ligase"/>
    <property type="match status" value="1"/>
</dbReference>
<feature type="domain" description="Aminoacyl-transfer RNA synthetases class-II family profile" evidence="9">
    <location>
        <begin position="190"/>
        <end position="371"/>
    </location>
</feature>
<name>A0A0G0LQK2_UNCC2</name>
<sequence>MYDKIVSFAKRRAFVYPSSEIYGGLSAIYDYGHYGIILKDNIKNAWWKHMVQLREDVYGLDSAVFMNPRTWIASGHVESFDDPQIDCKKCKARMRADHILEDHGIMADRETIDFVNEKLDELKKQGKLKCAACGSTDLTKAKRFSLMVKSNLGSPTEALSEGNVVYLRPETCGGIYLEYKNIVDTLHPKLPFGVAQIGKAFRNEIVARQFIFRTREFEQMEMQYFLKPEDMKKNYEMWKELRWNWYLEYGIPSDKIRWAKHEKLVHYASEAYDVEYNFASLGGFKEVEGIHARGDWDLSRHSKFSGVDLNYLDEETKERFIPHIMETSAGLNRILLMFLDNAYTEESVNGETRTVLKIDKRLAPIKAAVFPLLKNKPELVKKAREIYEDLKPIMMTEFDDNGNIGKRYRRQDEIGTPYCITIDFDTLENDTVTLRDRDSMNQERIPVKDLKKKLLKEYGCEI</sequence>
<dbReference type="GO" id="GO:1990742">
    <property type="term" value="C:microvesicle"/>
    <property type="evidence" value="ECO:0007669"/>
    <property type="project" value="UniProtKB-ARBA"/>
</dbReference>
<organism evidence="10 11">
    <name type="scientific">candidate division CPR2 bacterium GW2011_GWC2_39_10</name>
    <dbReference type="NCBI Taxonomy" id="1618345"/>
    <lineage>
        <taxon>Bacteria</taxon>
        <taxon>Bacteria division CPR2</taxon>
    </lineage>
</organism>
<evidence type="ECO:0000256" key="4">
    <source>
        <dbReference type="ARBA" id="ARBA00022598"/>
    </source>
</evidence>
<dbReference type="GO" id="GO:0005737">
    <property type="term" value="C:cytoplasm"/>
    <property type="evidence" value="ECO:0007669"/>
    <property type="project" value="InterPro"/>
</dbReference>